<dbReference type="STRING" id="1077936.SAMN05421545_0622"/>
<reference evidence="3" key="1">
    <citation type="submission" date="2017-01" db="EMBL/GenBank/DDBJ databases">
        <authorList>
            <person name="Varghese N."/>
            <person name="Submissions S."/>
        </authorList>
    </citation>
    <scope>NUCLEOTIDE SEQUENCE [LARGE SCALE GENOMIC DNA]</scope>
    <source>
        <strain evidence="3">DM9</strain>
    </source>
</reference>
<name>A0A1N6U1E1_9BACT</name>
<dbReference type="RefSeq" id="WP_076420979.1">
    <property type="nucleotide sequence ID" value="NZ_FTNM01000001.1"/>
</dbReference>
<organism evidence="2 3">
    <name type="scientific">Pontibacter lucknowensis</name>
    <dbReference type="NCBI Taxonomy" id="1077936"/>
    <lineage>
        <taxon>Bacteria</taxon>
        <taxon>Pseudomonadati</taxon>
        <taxon>Bacteroidota</taxon>
        <taxon>Cytophagia</taxon>
        <taxon>Cytophagales</taxon>
        <taxon>Hymenobacteraceae</taxon>
        <taxon>Pontibacter</taxon>
    </lineage>
</organism>
<dbReference type="OrthoDB" id="9807410at2"/>
<dbReference type="InterPro" id="IPR026444">
    <property type="entry name" value="Secre_tail"/>
</dbReference>
<evidence type="ECO:0000313" key="2">
    <source>
        <dbReference type="EMBL" id="SIQ59357.1"/>
    </source>
</evidence>
<dbReference type="AlphaFoldDB" id="A0A1N6U1E1"/>
<dbReference type="InterPro" id="IPR048954">
    <property type="entry name" value="PorZ_N"/>
</dbReference>
<dbReference type="Pfam" id="PF21544">
    <property type="entry name" value="PorZ_N_b_propeller"/>
    <property type="match status" value="1"/>
</dbReference>
<dbReference type="InterPro" id="IPR011110">
    <property type="entry name" value="Reg_prop"/>
</dbReference>
<dbReference type="SUPFAM" id="SSF63829">
    <property type="entry name" value="Calcium-dependent phosphotriesterase"/>
    <property type="match status" value="1"/>
</dbReference>
<dbReference type="EMBL" id="FTNM01000001">
    <property type="protein sequence ID" value="SIQ59357.1"/>
    <property type="molecule type" value="Genomic_DNA"/>
</dbReference>
<protein>
    <submittedName>
        <fullName evidence="2">Por secretion system C-terminal sorting domain-containing protein</fullName>
    </submittedName>
</protein>
<keyword evidence="3" id="KW-1185">Reference proteome</keyword>
<gene>
    <name evidence="2" type="ORF">SAMN05421545_0622</name>
</gene>
<evidence type="ECO:0000313" key="3">
    <source>
        <dbReference type="Proteomes" id="UP000185924"/>
    </source>
</evidence>
<sequence>MPKLLLRLLYLSVVLLWLPAMVQAQSPVGIGQWQLHVPYTQGRAVADAGDRVYLAADQGLFYYDKEYRNVQPITRIDGLSEQRINTIGYDPETATLVIAYANANIDLLQENRIVNLSALLRIAIDGDKTIHHIHIHQKTAYLSTAFGVVVVDLARQEIRDTYTNLGPGGEHMAVKSSVVQGDWLYLMTDRQVWRANRLTSNLKDFRSWQAVSTGLPQNANLTAMASFQDQVYLAVAGHGLGILRQGTLESVPIPEVGTIIHLQASTNNLLGVTEQGVLLVDNRSAASMLQHSGMQAPRMAVQDADGTTWIADRRSGLIAWGLESEPKSFIPPGPASSNSFRVAAGNGVVYVLSGGYNENYQPLNRTDGYYGYQDGQWYNNSPALSPAGGTPLRDFVDATYNPVTGQVYMATYGNGLLVWKGEEQPLLYNGTNSTLLSTQPTTDRTEHVRLTDVAVDAAGQVWVVNRHQVAGAPGLHVLRPDGEWQGFSLPGIADNSSLERLAIDDNGYKWLSISRESNVRTGLVVYDEARQQVRELRAGTSNGNLPSGAVYGITKDRNGDMWVGTAAGVGVFYSTAAVFSGQPYDARIPIIEGRPLLGGQLVRDIAVDGANRKWMATDNGLWLFSPDGDQLLQHFTAQNSPLPSNKVLSVAIEHRSGEVFVVTDQGVASYRSGATITEGKPECAQVYPNPVRPDYTGLIGVSGLPNNADVRITDINGTLVYKAKATGGTLTWDARGYNGKRVKAGVYLVFAADREARQTCITKIAVLE</sequence>
<evidence type="ECO:0000259" key="1">
    <source>
        <dbReference type="Pfam" id="PF21544"/>
    </source>
</evidence>
<feature type="domain" description="PorZ N-terminal beta-propeller" evidence="1">
    <location>
        <begin position="52"/>
        <end position="209"/>
    </location>
</feature>
<dbReference type="NCBIfam" id="TIGR04183">
    <property type="entry name" value="Por_Secre_tail"/>
    <property type="match status" value="1"/>
</dbReference>
<accession>A0A1N6U1E1</accession>
<dbReference type="InterPro" id="IPR015943">
    <property type="entry name" value="WD40/YVTN_repeat-like_dom_sf"/>
</dbReference>
<dbReference type="Pfam" id="PF07494">
    <property type="entry name" value="Reg_prop"/>
    <property type="match status" value="1"/>
</dbReference>
<dbReference type="Proteomes" id="UP000185924">
    <property type="component" value="Unassembled WGS sequence"/>
</dbReference>
<dbReference type="Gene3D" id="2.130.10.10">
    <property type="entry name" value="YVTN repeat-like/Quinoprotein amine dehydrogenase"/>
    <property type="match status" value="3"/>
</dbReference>
<dbReference type="SUPFAM" id="SSF101908">
    <property type="entry name" value="Putative isomerase YbhE"/>
    <property type="match status" value="1"/>
</dbReference>
<proteinExistence type="predicted"/>